<protein>
    <submittedName>
        <fullName evidence="12">P2X receptors are ATP-gated ion channels that play a role in intracellular calcium signaling. Not required for the purinergic response to extracellular nucleotides</fullName>
    </submittedName>
</protein>
<dbReference type="AlphaFoldDB" id="A0A9N8E620"/>
<dbReference type="Proteomes" id="UP001153069">
    <property type="component" value="Unassembled WGS sequence"/>
</dbReference>
<dbReference type="Pfam" id="PF00864">
    <property type="entry name" value="P2X_receptor"/>
    <property type="match status" value="1"/>
</dbReference>
<feature type="region of interest" description="Disordered" evidence="10">
    <location>
        <begin position="453"/>
        <end position="492"/>
    </location>
</feature>
<dbReference type="GO" id="GO:0070588">
    <property type="term" value="P:calcium ion transmembrane transport"/>
    <property type="evidence" value="ECO:0007669"/>
    <property type="project" value="TreeGrafter"/>
</dbReference>
<keyword evidence="6" id="KW-0406">Ion transport</keyword>
<dbReference type="GO" id="GO:0015267">
    <property type="term" value="F:channel activity"/>
    <property type="evidence" value="ECO:0007669"/>
    <property type="project" value="UniProtKB-ARBA"/>
</dbReference>
<feature type="transmembrane region" description="Helical" evidence="11">
    <location>
        <begin position="370"/>
        <end position="396"/>
    </location>
</feature>
<evidence type="ECO:0000256" key="2">
    <source>
        <dbReference type="ARBA" id="ARBA00009848"/>
    </source>
</evidence>
<keyword evidence="7 11" id="KW-0472">Membrane</keyword>
<dbReference type="PANTHER" id="PTHR10125:SF31">
    <property type="entry name" value="P2X RECEPTOR E"/>
    <property type="match status" value="1"/>
</dbReference>
<dbReference type="GO" id="GO:0012505">
    <property type="term" value="C:endomembrane system"/>
    <property type="evidence" value="ECO:0007669"/>
    <property type="project" value="UniProtKB-SubCell"/>
</dbReference>
<keyword evidence="13" id="KW-1185">Reference proteome</keyword>
<gene>
    <name evidence="12" type="ORF">SEMRO_587_G171270.1</name>
</gene>
<feature type="transmembrane region" description="Helical" evidence="11">
    <location>
        <begin position="21"/>
        <end position="45"/>
    </location>
</feature>
<comment type="similarity">
    <text evidence="2">Belongs to the P2X receptor family.</text>
</comment>
<keyword evidence="5 11" id="KW-1133">Transmembrane helix</keyword>
<evidence type="ECO:0000256" key="1">
    <source>
        <dbReference type="ARBA" id="ARBA00004308"/>
    </source>
</evidence>
<evidence type="ECO:0000256" key="11">
    <source>
        <dbReference type="SAM" id="Phobius"/>
    </source>
</evidence>
<dbReference type="OrthoDB" id="494673at2759"/>
<organism evidence="12 13">
    <name type="scientific">Seminavis robusta</name>
    <dbReference type="NCBI Taxonomy" id="568900"/>
    <lineage>
        <taxon>Eukaryota</taxon>
        <taxon>Sar</taxon>
        <taxon>Stramenopiles</taxon>
        <taxon>Ochrophyta</taxon>
        <taxon>Bacillariophyta</taxon>
        <taxon>Bacillariophyceae</taxon>
        <taxon>Bacillariophycidae</taxon>
        <taxon>Naviculales</taxon>
        <taxon>Naviculaceae</taxon>
        <taxon>Seminavis</taxon>
    </lineage>
</organism>
<dbReference type="EMBL" id="CAICTM010000586">
    <property type="protein sequence ID" value="CAB9513359.1"/>
    <property type="molecule type" value="Genomic_DNA"/>
</dbReference>
<reference evidence="12" key="1">
    <citation type="submission" date="2020-06" db="EMBL/GenBank/DDBJ databases">
        <authorList>
            <consortium name="Plant Systems Biology data submission"/>
        </authorList>
    </citation>
    <scope>NUCLEOTIDE SEQUENCE</scope>
    <source>
        <strain evidence="12">D6</strain>
    </source>
</reference>
<evidence type="ECO:0000256" key="5">
    <source>
        <dbReference type="ARBA" id="ARBA00022989"/>
    </source>
</evidence>
<dbReference type="InterPro" id="IPR027309">
    <property type="entry name" value="P2X_extracellular_dom_sf"/>
</dbReference>
<evidence type="ECO:0000256" key="7">
    <source>
        <dbReference type="ARBA" id="ARBA00023136"/>
    </source>
</evidence>
<dbReference type="GO" id="GO:0016020">
    <property type="term" value="C:membrane"/>
    <property type="evidence" value="ECO:0007669"/>
    <property type="project" value="TreeGrafter"/>
</dbReference>
<comment type="subcellular location">
    <subcellularLocation>
        <location evidence="1">Endomembrane system</location>
    </subcellularLocation>
</comment>
<keyword evidence="9" id="KW-0407">Ion channel</keyword>
<comment type="caution">
    <text evidence="12">The sequence shown here is derived from an EMBL/GenBank/DDBJ whole genome shotgun (WGS) entry which is preliminary data.</text>
</comment>
<evidence type="ECO:0000256" key="8">
    <source>
        <dbReference type="ARBA" id="ARBA00023286"/>
    </source>
</evidence>
<evidence type="ECO:0000256" key="6">
    <source>
        <dbReference type="ARBA" id="ARBA00023065"/>
    </source>
</evidence>
<sequence length="516" mass="57857">MLCAYPTVKYVQIQDSRLVCLRYTLLLAIAFYVGFFEMFALGGWLDPSPVVGVVRFSLQQPTVDNCDPSLPGCDNAFSPVDTMPYCKQYYSRNNNKTEYKGHVYPCEIYEAASAQLINEKSLTVMTRASTTEQEFVCPASTTGSCPNTYNNTSPAYKFYVHQSESFTVLIDHAVTASKICTAHQQQQLTTDGTPHAVNYACSAESAAYQGRLYSKNQHLCQQEAKKQNAFYDYRSNFSTDTAPCYINPNRTQTSHQDFFSLNVLLQAAGVNSLDDCNINNDNGDNKCQTFRDTGATLLLNVFWSDFVNYRGVVEPHYYYSPQLVGTSSYKQFIPFYHGHYRSNRTLLNAHGIRVAVLLGGEFHMFHSVTFLVTLTTALGLLAVATTVVDSLMLYVLPEKDRYNQVKYDEAVIEADDAVSSTLRAGWGHLRQVNQNLMTMNNNHNNNNNFMGMSNNTFTEDGPQEPNNNAVMDPYLQQEDNDNNNQSLVDPLLPAGAAGTTFQMNERPTTDPSYSNE</sequence>
<keyword evidence="3" id="KW-0813">Transport</keyword>
<accession>A0A9N8E620</accession>
<name>A0A9N8E620_9STRA</name>
<evidence type="ECO:0000256" key="9">
    <source>
        <dbReference type="ARBA" id="ARBA00023303"/>
    </source>
</evidence>
<dbReference type="Gene3D" id="2.60.490.10">
    <property type="entry name" value="atp-gated p2x4 ion channel domain"/>
    <property type="match status" value="1"/>
</dbReference>
<dbReference type="PANTHER" id="PTHR10125">
    <property type="entry name" value="P2X PURINOCEPTOR"/>
    <property type="match status" value="1"/>
</dbReference>
<keyword evidence="8" id="KW-1071">Ligand-gated ion channel</keyword>
<keyword evidence="12" id="KW-0675">Receptor</keyword>
<dbReference type="GO" id="GO:0007165">
    <property type="term" value="P:signal transduction"/>
    <property type="evidence" value="ECO:0007669"/>
    <property type="project" value="UniProtKB-ARBA"/>
</dbReference>
<keyword evidence="4 11" id="KW-0812">Transmembrane</keyword>
<evidence type="ECO:0000256" key="3">
    <source>
        <dbReference type="ARBA" id="ARBA00022448"/>
    </source>
</evidence>
<proteinExistence type="inferred from homology"/>
<evidence type="ECO:0000256" key="10">
    <source>
        <dbReference type="SAM" id="MobiDB-lite"/>
    </source>
</evidence>
<evidence type="ECO:0000313" key="13">
    <source>
        <dbReference type="Proteomes" id="UP001153069"/>
    </source>
</evidence>
<dbReference type="InterPro" id="IPR059116">
    <property type="entry name" value="P2X_receptor"/>
</dbReference>
<dbReference type="Gene3D" id="1.10.287.940">
    <property type="entry name" value="atp-gated p2x4 ion channel"/>
    <property type="match status" value="1"/>
</dbReference>
<evidence type="ECO:0000313" key="12">
    <source>
        <dbReference type="EMBL" id="CAB9513359.1"/>
    </source>
</evidence>
<evidence type="ECO:0000256" key="4">
    <source>
        <dbReference type="ARBA" id="ARBA00022692"/>
    </source>
</evidence>